<reference evidence="2" key="2">
    <citation type="submission" date="2022-01" db="EMBL/GenBank/DDBJ databases">
        <authorList>
            <person name="Yamashiro T."/>
            <person name="Shiraishi A."/>
            <person name="Satake H."/>
            <person name="Nakayama K."/>
        </authorList>
    </citation>
    <scope>NUCLEOTIDE SEQUENCE</scope>
</reference>
<name>A0ABQ4YB72_9ASTR</name>
<feature type="non-terminal residue" evidence="2">
    <location>
        <position position="74"/>
    </location>
</feature>
<evidence type="ECO:0000313" key="2">
    <source>
        <dbReference type="EMBL" id="GJS74377.1"/>
    </source>
</evidence>
<reference evidence="2" key="1">
    <citation type="journal article" date="2022" name="Int. J. Mol. Sci.">
        <title>Draft Genome of Tanacetum Coccineum: Genomic Comparison of Closely Related Tanacetum-Family Plants.</title>
        <authorList>
            <person name="Yamashiro T."/>
            <person name="Shiraishi A."/>
            <person name="Nakayama K."/>
            <person name="Satake H."/>
        </authorList>
    </citation>
    <scope>NUCLEOTIDE SEQUENCE</scope>
</reference>
<evidence type="ECO:0000256" key="1">
    <source>
        <dbReference type="SAM" id="MobiDB-lite"/>
    </source>
</evidence>
<gene>
    <name evidence="2" type="ORF">Tco_0707218</name>
</gene>
<comment type="caution">
    <text evidence="2">The sequence shown here is derived from an EMBL/GenBank/DDBJ whole genome shotgun (WGS) entry which is preliminary data.</text>
</comment>
<feature type="region of interest" description="Disordered" evidence="1">
    <location>
        <begin position="1"/>
        <end position="27"/>
    </location>
</feature>
<accession>A0ABQ4YB72</accession>
<protein>
    <submittedName>
        <fullName evidence="2">Uncharacterized protein</fullName>
    </submittedName>
</protein>
<sequence length="74" mass="8476">MQSLTPQTVHITPSSDNYVAPATNPMSNKQLNKFEEEFFNSTKGAEKEYDNPVIETYDCENFIRKSLHHDPTAK</sequence>
<proteinExistence type="predicted"/>
<keyword evidence="3" id="KW-1185">Reference proteome</keyword>
<feature type="compositionally biased region" description="Polar residues" evidence="1">
    <location>
        <begin position="1"/>
        <end position="17"/>
    </location>
</feature>
<dbReference type="Proteomes" id="UP001151760">
    <property type="component" value="Unassembled WGS sequence"/>
</dbReference>
<evidence type="ECO:0000313" key="3">
    <source>
        <dbReference type="Proteomes" id="UP001151760"/>
    </source>
</evidence>
<organism evidence="2 3">
    <name type="scientific">Tanacetum coccineum</name>
    <dbReference type="NCBI Taxonomy" id="301880"/>
    <lineage>
        <taxon>Eukaryota</taxon>
        <taxon>Viridiplantae</taxon>
        <taxon>Streptophyta</taxon>
        <taxon>Embryophyta</taxon>
        <taxon>Tracheophyta</taxon>
        <taxon>Spermatophyta</taxon>
        <taxon>Magnoliopsida</taxon>
        <taxon>eudicotyledons</taxon>
        <taxon>Gunneridae</taxon>
        <taxon>Pentapetalae</taxon>
        <taxon>asterids</taxon>
        <taxon>campanulids</taxon>
        <taxon>Asterales</taxon>
        <taxon>Asteraceae</taxon>
        <taxon>Asteroideae</taxon>
        <taxon>Anthemideae</taxon>
        <taxon>Anthemidinae</taxon>
        <taxon>Tanacetum</taxon>
    </lineage>
</organism>
<dbReference type="EMBL" id="BQNB010010227">
    <property type="protein sequence ID" value="GJS74377.1"/>
    <property type="molecule type" value="Genomic_DNA"/>
</dbReference>